<dbReference type="Proteomes" id="UP001529510">
    <property type="component" value="Unassembled WGS sequence"/>
</dbReference>
<dbReference type="AlphaFoldDB" id="A0ABD0R8Y6"/>
<proteinExistence type="predicted"/>
<gene>
    <name evidence="1" type="ORF">M9458_008375</name>
</gene>
<evidence type="ECO:0000313" key="2">
    <source>
        <dbReference type="Proteomes" id="UP001529510"/>
    </source>
</evidence>
<comment type="caution">
    <text evidence="1">The sequence shown here is derived from an EMBL/GenBank/DDBJ whole genome shotgun (WGS) entry which is preliminary data.</text>
</comment>
<name>A0ABD0R8Y6_CIRMR</name>
<accession>A0ABD0R8Y6</accession>
<dbReference type="EMBL" id="JAMKFB020000004">
    <property type="protein sequence ID" value="KAL0194803.1"/>
    <property type="molecule type" value="Genomic_DNA"/>
</dbReference>
<keyword evidence="2" id="KW-1185">Reference proteome</keyword>
<reference evidence="1 2" key="1">
    <citation type="submission" date="2024-05" db="EMBL/GenBank/DDBJ databases">
        <title>Genome sequencing and assembly of Indian major carp, Cirrhinus mrigala (Hamilton, 1822).</title>
        <authorList>
            <person name="Mohindra V."/>
            <person name="Chowdhury L.M."/>
            <person name="Lal K."/>
            <person name="Jena J.K."/>
        </authorList>
    </citation>
    <scope>NUCLEOTIDE SEQUENCE [LARGE SCALE GENOMIC DNA]</scope>
    <source>
        <strain evidence="1">CM1030</strain>
        <tissue evidence="1">Blood</tissue>
    </source>
</reference>
<feature type="non-terminal residue" evidence="1">
    <location>
        <position position="1"/>
    </location>
</feature>
<protein>
    <submittedName>
        <fullName evidence="1">Uncharacterized protein</fullName>
    </submittedName>
</protein>
<sequence length="117" mass="13307">ARGTRKDGEDIRGIVINILGNVVPGISERMEEAVDIARILARHAEKGWYVQIYNYPSARDCKFLRDNKLRFTEALSPEDRVAGEKLWPLVKKARDEGKKASFHGSFALIDGKRFEYA</sequence>
<feature type="non-terminal residue" evidence="1">
    <location>
        <position position="117"/>
    </location>
</feature>
<organism evidence="1 2">
    <name type="scientific">Cirrhinus mrigala</name>
    <name type="common">Mrigala</name>
    <dbReference type="NCBI Taxonomy" id="683832"/>
    <lineage>
        <taxon>Eukaryota</taxon>
        <taxon>Metazoa</taxon>
        <taxon>Chordata</taxon>
        <taxon>Craniata</taxon>
        <taxon>Vertebrata</taxon>
        <taxon>Euteleostomi</taxon>
        <taxon>Actinopterygii</taxon>
        <taxon>Neopterygii</taxon>
        <taxon>Teleostei</taxon>
        <taxon>Ostariophysi</taxon>
        <taxon>Cypriniformes</taxon>
        <taxon>Cyprinidae</taxon>
        <taxon>Labeoninae</taxon>
        <taxon>Labeonini</taxon>
        <taxon>Cirrhinus</taxon>
    </lineage>
</organism>
<evidence type="ECO:0000313" key="1">
    <source>
        <dbReference type="EMBL" id="KAL0194803.1"/>
    </source>
</evidence>